<gene>
    <name evidence="7" type="ORF">SAMN04488121_101578</name>
</gene>
<comment type="similarity">
    <text evidence="1">Belongs to the cytidine and deoxycytidylate deaminase family.</text>
</comment>
<dbReference type="SUPFAM" id="SSF53927">
    <property type="entry name" value="Cytidine deaminase-like"/>
    <property type="match status" value="1"/>
</dbReference>
<dbReference type="PANTHER" id="PTHR11086:SF18">
    <property type="entry name" value="DEOXYCYTIDYLATE DEAMINASE"/>
    <property type="match status" value="1"/>
</dbReference>
<evidence type="ECO:0000256" key="4">
    <source>
        <dbReference type="ARBA" id="ARBA00022833"/>
    </source>
</evidence>
<evidence type="ECO:0000256" key="2">
    <source>
        <dbReference type="ARBA" id="ARBA00022723"/>
    </source>
</evidence>
<sequence>MPEPALKIVESSDEANNTRKKVEEKELKERISSTHTEELIIGLCGPIGTDIHFVADQFKRILENEYNYECRIIKLSSIIRKNAHGGPSTVLASKYAELEALINAGNDFRKQNGANILAQLAISEIAIHREKLKLKAQDDTFKTKRVCYIVDSIKNHEELELFRLIYSELFYFVGVFSNVQTREKNLEKKGLKKEDIYNLIDRDSGEELKFGQRVSETFVQADFFLRLEQSHPPVIVSKISRFLNLIFNSDIVTPTSHETAMYQAFAAAGNSACLSRQVGASIIDEKGEIISVGWNDVPRFKGGVYKSIVQDPLGQEDHRCMNFEGGKCSNDEEKALIRDVLVSELVARNFVKKEDIAEVTAVIKSSRLKELIEFSRAVHAEMHAIIEGSQKGAQGMRGGKLYCTTYPCHNCARHIVAAGITEVYYIEPYRKSLALKLHYDSITENETEEDKLRILLFDGVSPRRFLELFKMSSGHIRKDQGKKVVTEKKNALPKKTISLQAIPILEKEVIKELKSKHLIKTDER</sequence>
<dbReference type="InterPro" id="IPR002125">
    <property type="entry name" value="CMP_dCMP_dom"/>
</dbReference>
<dbReference type="PROSITE" id="PS00903">
    <property type="entry name" value="CYT_DCMP_DEAMINASES_1"/>
    <property type="match status" value="1"/>
</dbReference>
<evidence type="ECO:0000313" key="8">
    <source>
        <dbReference type="Proteomes" id="UP000199045"/>
    </source>
</evidence>
<keyword evidence="3" id="KW-0378">Hydrolase</keyword>
<dbReference type="NCBIfam" id="NF041025">
    <property type="entry name" value="antiphage_deaminase"/>
    <property type="match status" value="1"/>
</dbReference>
<protein>
    <submittedName>
        <fullName evidence="7">Deoxycytidylate deaminase</fullName>
    </submittedName>
</protein>
<dbReference type="GO" id="GO:0004132">
    <property type="term" value="F:dCMP deaminase activity"/>
    <property type="evidence" value="ECO:0007669"/>
    <property type="project" value="TreeGrafter"/>
</dbReference>
<evidence type="ECO:0000259" key="6">
    <source>
        <dbReference type="PROSITE" id="PS51747"/>
    </source>
</evidence>
<dbReference type="GO" id="GO:0008270">
    <property type="term" value="F:zinc ion binding"/>
    <property type="evidence" value="ECO:0007669"/>
    <property type="project" value="InterPro"/>
</dbReference>
<dbReference type="EMBL" id="FNBN01000001">
    <property type="protein sequence ID" value="SDF03126.1"/>
    <property type="molecule type" value="Genomic_DNA"/>
</dbReference>
<reference evidence="7 8" key="1">
    <citation type="submission" date="2016-10" db="EMBL/GenBank/DDBJ databases">
        <authorList>
            <person name="de Groot N.N."/>
        </authorList>
    </citation>
    <scope>NUCLEOTIDE SEQUENCE [LARGE SCALE GENOMIC DNA]</scope>
    <source>
        <strain evidence="7 8">DSM 527</strain>
    </source>
</reference>
<feature type="region of interest" description="Disordered" evidence="5">
    <location>
        <begin position="1"/>
        <end position="21"/>
    </location>
</feature>
<dbReference type="AlphaFoldDB" id="A0A1G7HS25"/>
<keyword evidence="2" id="KW-0479">Metal-binding</keyword>
<name>A0A1G7HS25_CHIFI</name>
<dbReference type="Proteomes" id="UP000199045">
    <property type="component" value="Unassembled WGS sequence"/>
</dbReference>
<proteinExistence type="inferred from homology"/>
<accession>A0A1G7HS25</accession>
<evidence type="ECO:0000256" key="5">
    <source>
        <dbReference type="SAM" id="MobiDB-lite"/>
    </source>
</evidence>
<evidence type="ECO:0000256" key="1">
    <source>
        <dbReference type="ARBA" id="ARBA00006576"/>
    </source>
</evidence>
<dbReference type="STRING" id="104663.SAMN04488121_101578"/>
<feature type="domain" description="CMP/dCMP-type deaminase" evidence="6">
    <location>
        <begin position="255"/>
        <end position="455"/>
    </location>
</feature>
<dbReference type="InterPro" id="IPR027417">
    <property type="entry name" value="P-loop_NTPase"/>
</dbReference>
<dbReference type="Gene3D" id="3.40.140.10">
    <property type="entry name" value="Cytidine Deaminase, domain 2"/>
    <property type="match status" value="1"/>
</dbReference>
<dbReference type="InterPro" id="IPR016192">
    <property type="entry name" value="APOBEC/CMP_deaminase_Zn-bd"/>
</dbReference>
<dbReference type="PROSITE" id="PS51747">
    <property type="entry name" value="CYT_DCMP_DEAMINASES_2"/>
    <property type="match status" value="1"/>
</dbReference>
<organism evidence="7 8">
    <name type="scientific">Chitinophaga filiformis</name>
    <name type="common">Myxococcus filiformis</name>
    <name type="synonym">Flexibacter filiformis</name>
    <dbReference type="NCBI Taxonomy" id="104663"/>
    <lineage>
        <taxon>Bacteria</taxon>
        <taxon>Pseudomonadati</taxon>
        <taxon>Bacteroidota</taxon>
        <taxon>Chitinophagia</taxon>
        <taxon>Chitinophagales</taxon>
        <taxon>Chitinophagaceae</taxon>
        <taxon>Chitinophaga</taxon>
    </lineage>
</organism>
<dbReference type="Gene3D" id="3.40.50.300">
    <property type="entry name" value="P-loop containing nucleotide triphosphate hydrolases"/>
    <property type="match status" value="1"/>
</dbReference>
<evidence type="ECO:0000313" key="7">
    <source>
        <dbReference type="EMBL" id="SDF03126.1"/>
    </source>
</evidence>
<evidence type="ECO:0000256" key="3">
    <source>
        <dbReference type="ARBA" id="ARBA00022801"/>
    </source>
</evidence>
<keyword evidence="4" id="KW-0862">Zinc</keyword>
<dbReference type="PANTHER" id="PTHR11086">
    <property type="entry name" value="DEOXYCYTIDYLATE DEAMINASE-RELATED"/>
    <property type="match status" value="1"/>
</dbReference>
<dbReference type="GO" id="GO:0005737">
    <property type="term" value="C:cytoplasm"/>
    <property type="evidence" value="ECO:0007669"/>
    <property type="project" value="TreeGrafter"/>
</dbReference>
<dbReference type="RefSeq" id="WP_089828719.1">
    <property type="nucleotide sequence ID" value="NZ_FNBN01000001.1"/>
</dbReference>
<dbReference type="InterPro" id="IPR016193">
    <property type="entry name" value="Cytidine_deaminase-like"/>
</dbReference>
<dbReference type="Pfam" id="PF00383">
    <property type="entry name" value="dCMP_cyt_deam_1"/>
    <property type="match status" value="1"/>
</dbReference>
<dbReference type="InterPro" id="IPR015517">
    <property type="entry name" value="dCMP_deaminase-rel"/>
</dbReference>
<dbReference type="OrthoDB" id="9788517at2"/>